<comment type="caution">
    <text evidence="3">The sequence shown here is derived from an EMBL/GenBank/DDBJ whole genome shotgun (WGS) entry which is preliminary data.</text>
</comment>
<dbReference type="OrthoDB" id="2448482at2"/>
<dbReference type="Proteomes" id="UP000036867">
    <property type="component" value="Unassembled WGS sequence"/>
</dbReference>
<organism evidence="3 4">
    <name type="scientific">Viridibacillus arvi</name>
    <dbReference type="NCBI Taxonomy" id="263475"/>
    <lineage>
        <taxon>Bacteria</taxon>
        <taxon>Bacillati</taxon>
        <taxon>Bacillota</taxon>
        <taxon>Bacilli</taxon>
        <taxon>Bacillales</taxon>
        <taxon>Caryophanaceae</taxon>
        <taxon>Viridibacillus</taxon>
    </lineage>
</organism>
<feature type="transmembrane region" description="Helical" evidence="1">
    <location>
        <begin position="6"/>
        <end position="29"/>
    </location>
</feature>
<evidence type="ECO:0000259" key="2">
    <source>
        <dbReference type="Pfam" id="PF05569"/>
    </source>
</evidence>
<feature type="transmembrane region" description="Helical" evidence="1">
    <location>
        <begin position="41"/>
        <end position="61"/>
    </location>
</feature>
<reference evidence="4" key="1">
    <citation type="submission" date="2015-08" db="EMBL/GenBank/DDBJ databases">
        <title>Fjat-10028 dsm 16317.</title>
        <authorList>
            <person name="Liu B."/>
            <person name="Wang J."/>
            <person name="Zhu Y."/>
            <person name="Liu G."/>
            <person name="Chen Q."/>
            <person name="Chen Z."/>
            <person name="Lan J."/>
            <person name="Che J."/>
            <person name="Ge C."/>
            <person name="Shi H."/>
            <person name="Pan Z."/>
            <person name="Liu X."/>
        </authorList>
    </citation>
    <scope>NUCLEOTIDE SEQUENCE [LARGE SCALE GENOMIC DNA]</scope>
    <source>
        <strain evidence="4">DSM 16317</strain>
    </source>
</reference>
<evidence type="ECO:0000313" key="4">
    <source>
        <dbReference type="Proteomes" id="UP000036867"/>
    </source>
</evidence>
<protein>
    <submittedName>
        <fullName evidence="3">Peptidase M56</fullName>
    </submittedName>
</protein>
<dbReference type="EMBL" id="LILB01000005">
    <property type="protein sequence ID" value="KOO50003.1"/>
    <property type="molecule type" value="Genomic_DNA"/>
</dbReference>
<dbReference type="PATRIC" id="fig|263475.3.peg.4703"/>
<dbReference type="CDD" id="cd07326">
    <property type="entry name" value="M56_BlaR1_MecR1_like"/>
    <property type="match status" value="1"/>
</dbReference>
<dbReference type="InterPro" id="IPR052173">
    <property type="entry name" value="Beta-lactam_resp_regulator"/>
</dbReference>
<keyword evidence="1" id="KW-0472">Membrane</keyword>
<dbReference type="STRING" id="263475.AMD00_17045"/>
<dbReference type="RefSeq" id="WP_053418184.1">
    <property type="nucleotide sequence ID" value="NZ_JBCMHV010000025.1"/>
</dbReference>
<accession>A0A0M0LH41</accession>
<feature type="transmembrane region" description="Helical" evidence="1">
    <location>
        <begin position="262"/>
        <end position="281"/>
    </location>
</feature>
<evidence type="ECO:0000256" key="1">
    <source>
        <dbReference type="SAM" id="Phobius"/>
    </source>
</evidence>
<dbReference type="Gene3D" id="3.30.2010.10">
    <property type="entry name" value="Metalloproteases ('zincins'), catalytic domain"/>
    <property type="match status" value="1"/>
</dbReference>
<feature type="domain" description="Peptidase M56" evidence="2">
    <location>
        <begin position="63"/>
        <end position="245"/>
    </location>
</feature>
<dbReference type="PANTHER" id="PTHR34978:SF3">
    <property type="entry name" value="SLR0241 PROTEIN"/>
    <property type="match status" value="1"/>
</dbReference>
<evidence type="ECO:0000313" key="3">
    <source>
        <dbReference type="EMBL" id="KOO50003.1"/>
    </source>
</evidence>
<gene>
    <name evidence="3" type="ORF">AMD00_17045</name>
</gene>
<proteinExistence type="predicted"/>
<dbReference type="AlphaFoldDB" id="A0A0M0LH41"/>
<dbReference type="InterPro" id="IPR008756">
    <property type="entry name" value="Peptidase_M56"/>
</dbReference>
<keyword evidence="1" id="KW-0812">Transmembrane</keyword>
<name>A0A0M0LH41_9BACL</name>
<keyword evidence="4" id="KW-1185">Reference proteome</keyword>
<sequence length="282" mass="32460">MYKRHSSITLIVSLIISGIIFLEMGLYFVAKIAGWTVQYNLVVVCHSWLRIIGLSSLGYILDVLVGYTLILTIWKIGSQFYHAIRMKKRFKQYRENVLTLNMNCAYSQGKEVLLVISHPTPLALTMGFIKPKIVLSTGLINLISDEELEAVISHEMYHKENRDPLKIFLMELCSSTMWYIPILDWCNQKYKIMKELLADEYAIGKQQTSVHLGSALLKMLKVSKYEKMPFSYASFADTSVNYRIGFILDPLREIQWNLPVKMLLISLAIFSFICSLFIYALA</sequence>
<keyword evidence="1" id="KW-1133">Transmembrane helix</keyword>
<dbReference type="Pfam" id="PF05569">
    <property type="entry name" value="Peptidase_M56"/>
    <property type="match status" value="1"/>
</dbReference>
<dbReference type="PANTHER" id="PTHR34978">
    <property type="entry name" value="POSSIBLE SENSOR-TRANSDUCER PROTEIN BLAR"/>
    <property type="match status" value="1"/>
</dbReference>
<dbReference type="GeneID" id="301137801"/>